<keyword evidence="1" id="KW-0343">GTPase activation</keyword>
<gene>
    <name evidence="5" type="ORF">D915_001003</name>
</gene>
<reference evidence="5" key="1">
    <citation type="submission" date="2019-03" db="EMBL/GenBank/DDBJ databases">
        <title>Improved annotation for the trematode Fasciola hepatica.</title>
        <authorList>
            <person name="Choi Y.-J."/>
            <person name="Martin J."/>
            <person name="Mitreva M."/>
        </authorList>
    </citation>
    <scope>NUCLEOTIDE SEQUENCE [LARGE SCALE GENOMIC DNA]</scope>
</reference>
<dbReference type="GO" id="GO:0005634">
    <property type="term" value="C:nucleus"/>
    <property type="evidence" value="ECO:0007669"/>
    <property type="project" value="TreeGrafter"/>
</dbReference>
<dbReference type="SMART" id="SM00368">
    <property type="entry name" value="LRR_RI"/>
    <property type="match status" value="3"/>
</dbReference>
<keyword evidence="6" id="KW-1185">Reference proteome</keyword>
<dbReference type="GO" id="GO:0005829">
    <property type="term" value="C:cytosol"/>
    <property type="evidence" value="ECO:0007669"/>
    <property type="project" value="TreeGrafter"/>
</dbReference>
<protein>
    <submittedName>
        <fullName evidence="5">Nalp (Nacht leucine rich repeat and pyrin domain containing)</fullName>
    </submittedName>
</protein>
<evidence type="ECO:0000313" key="5">
    <source>
        <dbReference type="EMBL" id="THD28165.1"/>
    </source>
</evidence>
<proteinExistence type="predicted"/>
<organism evidence="5 6">
    <name type="scientific">Fasciola hepatica</name>
    <name type="common">Liver fluke</name>
    <dbReference type="NCBI Taxonomy" id="6192"/>
    <lineage>
        <taxon>Eukaryota</taxon>
        <taxon>Metazoa</taxon>
        <taxon>Spiralia</taxon>
        <taxon>Lophotrochozoa</taxon>
        <taxon>Platyhelminthes</taxon>
        <taxon>Trematoda</taxon>
        <taxon>Digenea</taxon>
        <taxon>Plagiorchiida</taxon>
        <taxon>Echinostomata</taxon>
        <taxon>Echinostomatoidea</taxon>
        <taxon>Fasciolidae</taxon>
        <taxon>Fasciola</taxon>
    </lineage>
</organism>
<dbReference type="InterPro" id="IPR032675">
    <property type="entry name" value="LRR_dom_sf"/>
</dbReference>
<sequence>MPPKQQAVGMKKSSESTAIRAMRELLKDYEIRAERYETTVAGSIRKQLKKAQDDDRLLTRVSLFIATFYEKILLQFLVDPQDRRLVEYWDDDKMIKALSGDVDEGLRRKKAKHKQQKEDKPLVKVLPLIESLRARRYTQLQEFFVWDCHVENDDSIALAGILARGCYPLTRIELVDCFLDARSVGTLAAAIAYSRTLRDLCLDFNDLGERGCRVLCGGLSKSRYLVHLSLSFCGLTKQCGLWIGNLVVETAIRELVLDGNPLEAEGVIALLSQLSEAAESEGFERAEEIKRKQLAQEEAKRGARPAIDLDAPEHNELPASSEPNTTEGSTASPPPQAGKTPDKENESRSPSSKKRSKKKGKRGKKGAKNEPPPSGPQISILRLADTGINHMGRGGNFAPVRCMQLLKSIISHSKDLQEIDLFANEVGDLGARQILEGILARKDAKLPQIGVRMGHRINQDTFDVIHKLAPGPKKKKGKAKK</sequence>
<dbReference type="GO" id="GO:0048471">
    <property type="term" value="C:perinuclear region of cytoplasm"/>
    <property type="evidence" value="ECO:0007669"/>
    <property type="project" value="TreeGrafter"/>
</dbReference>
<dbReference type="SUPFAM" id="SSF52047">
    <property type="entry name" value="RNI-like"/>
    <property type="match status" value="1"/>
</dbReference>
<name>A0A4E0RK73_FASHE</name>
<keyword evidence="3" id="KW-0677">Repeat</keyword>
<dbReference type="GO" id="GO:0005096">
    <property type="term" value="F:GTPase activator activity"/>
    <property type="evidence" value="ECO:0007669"/>
    <property type="project" value="UniProtKB-KW"/>
</dbReference>
<feature type="compositionally biased region" description="Basic residues" evidence="4">
    <location>
        <begin position="351"/>
        <end position="366"/>
    </location>
</feature>
<dbReference type="PANTHER" id="PTHR24113:SF12">
    <property type="entry name" value="RAN GTPASE-ACTIVATING PROTEIN 1"/>
    <property type="match status" value="1"/>
</dbReference>
<dbReference type="InterPro" id="IPR027038">
    <property type="entry name" value="RanGap"/>
</dbReference>
<dbReference type="PANTHER" id="PTHR24113">
    <property type="entry name" value="RAN GTPASE-ACTIVATING PROTEIN 1"/>
    <property type="match status" value="1"/>
</dbReference>
<evidence type="ECO:0000313" key="6">
    <source>
        <dbReference type="Proteomes" id="UP000230066"/>
    </source>
</evidence>
<evidence type="ECO:0000256" key="3">
    <source>
        <dbReference type="ARBA" id="ARBA00022737"/>
    </source>
</evidence>
<dbReference type="GO" id="GO:0006913">
    <property type="term" value="P:nucleocytoplasmic transport"/>
    <property type="evidence" value="ECO:0007669"/>
    <property type="project" value="TreeGrafter"/>
</dbReference>
<feature type="compositionally biased region" description="Polar residues" evidence="4">
    <location>
        <begin position="321"/>
        <end position="331"/>
    </location>
</feature>
<evidence type="ECO:0000256" key="4">
    <source>
        <dbReference type="SAM" id="MobiDB-lite"/>
    </source>
</evidence>
<dbReference type="EMBL" id="JXXN02000221">
    <property type="protein sequence ID" value="THD28165.1"/>
    <property type="molecule type" value="Genomic_DNA"/>
</dbReference>
<dbReference type="Gene3D" id="3.80.10.10">
    <property type="entry name" value="Ribonuclease Inhibitor"/>
    <property type="match status" value="1"/>
</dbReference>
<accession>A0A4E0RK73</accession>
<evidence type="ECO:0000256" key="2">
    <source>
        <dbReference type="ARBA" id="ARBA00022614"/>
    </source>
</evidence>
<feature type="region of interest" description="Disordered" evidence="4">
    <location>
        <begin position="294"/>
        <end position="379"/>
    </location>
</feature>
<keyword evidence="2" id="KW-0433">Leucine-rich repeat</keyword>
<dbReference type="AlphaFoldDB" id="A0A4E0RK73"/>
<comment type="caution">
    <text evidence="5">The sequence shown here is derived from an EMBL/GenBank/DDBJ whole genome shotgun (WGS) entry which is preliminary data.</text>
</comment>
<dbReference type="GO" id="GO:0031267">
    <property type="term" value="F:small GTPase binding"/>
    <property type="evidence" value="ECO:0007669"/>
    <property type="project" value="TreeGrafter"/>
</dbReference>
<dbReference type="Proteomes" id="UP000230066">
    <property type="component" value="Unassembled WGS sequence"/>
</dbReference>
<evidence type="ECO:0000256" key="1">
    <source>
        <dbReference type="ARBA" id="ARBA00022468"/>
    </source>
</evidence>